<reference evidence="1" key="2">
    <citation type="submission" date="2020-09" db="EMBL/GenBank/DDBJ databases">
        <authorList>
            <person name="Sun Q."/>
            <person name="Zhou Y."/>
        </authorList>
    </citation>
    <scope>NUCLEOTIDE SEQUENCE</scope>
    <source>
        <strain evidence="1">CGMCC 1.6293</strain>
    </source>
</reference>
<keyword evidence="2" id="KW-1185">Reference proteome</keyword>
<dbReference type="RefSeq" id="WP_051630805.1">
    <property type="nucleotide sequence ID" value="NZ_BMLF01000001.1"/>
</dbReference>
<dbReference type="Gene3D" id="3.40.50.1820">
    <property type="entry name" value="alpha/beta hydrolase"/>
    <property type="match status" value="1"/>
</dbReference>
<dbReference type="Proteomes" id="UP000649829">
    <property type="component" value="Unassembled WGS sequence"/>
</dbReference>
<organism evidence="1 2">
    <name type="scientific">Pseudooceanicola nanhaiensis</name>
    <dbReference type="NCBI Taxonomy" id="375761"/>
    <lineage>
        <taxon>Bacteria</taxon>
        <taxon>Pseudomonadati</taxon>
        <taxon>Pseudomonadota</taxon>
        <taxon>Alphaproteobacteria</taxon>
        <taxon>Rhodobacterales</taxon>
        <taxon>Paracoccaceae</taxon>
        <taxon>Pseudooceanicola</taxon>
    </lineage>
</organism>
<evidence type="ECO:0000313" key="2">
    <source>
        <dbReference type="Proteomes" id="UP000649829"/>
    </source>
</evidence>
<name>A0A917WFL7_9RHOB</name>
<dbReference type="SUPFAM" id="SSF53474">
    <property type="entry name" value="alpha/beta-Hydrolases"/>
    <property type="match status" value="1"/>
</dbReference>
<dbReference type="InterPro" id="IPR029058">
    <property type="entry name" value="AB_hydrolase_fold"/>
</dbReference>
<accession>A0A917WFL7</accession>
<gene>
    <name evidence="1" type="ORF">GCM10011534_21340</name>
</gene>
<dbReference type="InterPro" id="IPR010662">
    <property type="entry name" value="RBBP9/YdeN"/>
</dbReference>
<reference evidence="1" key="1">
    <citation type="journal article" date="2014" name="Int. J. Syst. Evol. Microbiol.">
        <title>Complete genome sequence of Corynebacterium casei LMG S-19264T (=DSM 44701T), isolated from a smear-ripened cheese.</title>
        <authorList>
            <consortium name="US DOE Joint Genome Institute (JGI-PGF)"/>
            <person name="Walter F."/>
            <person name="Albersmeier A."/>
            <person name="Kalinowski J."/>
            <person name="Ruckert C."/>
        </authorList>
    </citation>
    <scope>NUCLEOTIDE SEQUENCE</scope>
    <source>
        <strain evidence="1">CGMCC 1.6293</strain>
    </source>
</reference>
<evidence type="ECO:0000313" key="1">
    <source>
        <dbReference type="EMBL" id="GGL99229.1"/>
    </source>
</evidence>
<sequence>MKALWLHGAGAGAQDAPFDKVRTLLDGAEIIAPQLGEPEAAGWGDAIADALDALPPEALLIGHSFGATMLLKVLAERRPHRPAPALFGFAPPWWGPEGWGHEDFHFPDDAAAALDGVGALNFYHGTADDVVEPAHSALYARAFPRARCQLVDGADHVFAGAELSDFAADLARADLRG</sequence>
<proteinExistence type="predicted"/>
<dbReference type="AlphaFoldDB" id="A0A917WFL7"/>
<dbReference type="GO" id="GO:0016787">
    <property type="term" value="F:hydrolase activity"/>
    <property type="evidence" value="ECO:0007669"/>
    <property type="project" value="InterPro"/>
</dbReference>
<comment type="caution">
    <text evidence="1">The sequence shown here is derived from an EMBL/GenBank/DDBJ whole genome shotgun (WGS) entry which is preliminary data.</text>
</comment>
<dbReference type="Pfam" id="PF06821">
    <property type="entry name" value="Ser_hydrolase"/>
    <property type="match status" value="1"/>
</dbReference>
<protein>
    <recommendedName>
        <fullName evidence="3">Alpha/beta hydrolase</fullName>
    </recommendedName>
</protein>
<dbReference type="EMBL" id="BMLF01000001">
    <property type="protein sequence ID" value="GGL99229.1"/>
    <property type="molecule type" value="Genomic_DNA"/>
</dbReference>
<evidence type="ECO:0008006" key="3">
    <source>
        <dbReference type="Google" id="ProtNLM"/>
    </source>
</evidence>